<proteinExistence type="predicted"/>
<dbReference type="InterPro" id="IPR001584">
    <property type="entry name" value="Integrase_cat-core"/>
</dbReference>
<gene>
    <name evidence="2" type="ORF">HZT40_22005</name>
</gene>
<accession>A0A7L6AY32</accession>
<dbReference type="Proteomes" id="UP000510621">
    <property type="component" value="Chromosome"/>
</dbReference>
<feature type="domain" description="Integrase catalytic" evidence="1">
    <location>
        <begin position="3"/>
        <end position="38"/>
    </location>
</feature>
<evidence type="ECO:0000313" key="2">
    <source>
        <dbReference type="EMBL" id="QLQ33842.1"/>
    </source>
</evidence>
<dbReference type="Pfam" id="PF13333">
    <property type="entry name" value="rve_2"/>
    <property type="match status" value="1"/>
</dbReference>
<name>A0A7L6AY32_9GAMM</name>
<organism evidence="2 3">
    <name type="scientific">Candidatus Thiothrix singaporensis</name>
    <dbReference type="NCBI Taxonomy" id="2799669"/>
    <lineage>
        <taxon>Bacteria</taxon>
        <taxon>Pseudomonadati</taxon>
        <taxon>Pseudomonadota</taxon>
        <taxon>Gammaproteobacteria</taxon>
        <taxon>Thiotrichales</taxon>
        <taxon>Thiotrichaceae</taxon>
        <taxon>Thiothrix</taxon>
    </lineage>
</organism>
<dbReference type="GO" id="GO:0015074">
    <property type="term" value="P:DNA integration"/>
    <property type="evidence" value="ECO:0007669"/>
    <property type="project" value="InterPro"/>
</dbReference>
<evidence type="ECO:0000313" key="3">
    <source>
        <dbReference type="Proteomes" id="UP000510621"/>
    </source>
</evidence>
<dbReference type="KEGG" id="this:HZT40_22005"/>
<keyword evidence="3" id="KW-1185">Reference proteome</keyword>
<dbReference type="AlphaFoldDB" id="A0A7L6AY32"/>
<reference evidence="2" key="1">
    <citation type="submission" date="2020-06" db="EMBL/GenBank/DDBJ databases">
        <title>Analysis procedures for assessing recovery of high quality, complete, closed genomes from Nanopore long read metagenome sequencing.</title>
        <authorList>
            <person name="Bessarab I."/>
            <person name="Arumugam K."/>
            <person name="Haryono M."/>
            <person name="Liu X."/>
            <person name="Roy S."/>
            <person name="Zuniga-Montanez R.E."/>
            <person name="Qiu G."/>
            <person name="Drautz-Moses D.I."/>
            <person name="Law Y.Y."/>
            <person name="Wuertz S."/>
            <person name="Lauro F.M."/>
            <person name="Huson D.H."/>
            <person name="Williams R.B."/>
        </authorList>
    </citation>
    <scope>NUCLEOTIDE SEQUENCE [LARGE SCALE GENOMIC DNA]</scope>
    <source>
        <strain evidence="2">SSD2</strain>
    </source>
</reference>
<dbReference type="EMBL" id="CP059265">
    <property type="protein sequence ID" value="QLQ33842.1"/>
    <property type="molecule type" value="Genomic_DNA"/>
</dbReference>
<protein>
    <submittedName>
        <fullName evidence="2">IS3 family transposase</fullName>
    </submittedName>
</protein>
<evidence type="ECO:0000259" key="1">
    <source>
        <dbReference type="Pfam" id="PF13333"/>
    </source>
</evidence>
<sequence length="43" mass="5387">MRREQAKQAIFEYIEVFYNRKRRYSAIGYLSPFQFEEKHWKAA</sequence>